<feature type="region of interest" description="Disordered" evidence="1">
    <location>
        <begin position="328"/>
        <end position="427"/>
    </location>
</feature>
<gene>
    <name evidence="2" type="ORF">SAMN05421756_104307</name>
</gene>
<dbReference type="Proteomes" id="UP000198504">
    <property type="component" value="Unassembled WGS sequence"/>
</dbReference>
<organism evidence="2 3">
    <name type="scientific">Microlunatus flavus</name>
    <dbReference type="NCBI Taxonomy" id="1036181"/>
    <lineage>
        <taxon>Bacteria</taxon>
        <taxon>Bacillati</taxon>
        <taxon>Actinomycetota</taxon>
        <taxon>Actinomycetes</taxon>
        <taxon>Propionibacteriales</taxon>
        <taxon>Propionibacteriaceae</taxon>
        <taxon>Microlunatus</taxon>
    </lineage>
</organism>
<feature type="region of interest" description="Disordered" evidence="1">
    <location>
        <begin position="237"/>
        <end position="292"/>
    </location>
</feature>
<protein>
    <submittedName>
        <fullName evidence="2">Uncharacterized protein</fullName>
    </submittedName>
</protein>
<evidence type="ECO:0000313" key="3">
    <source>
        <dbReference type="Proteomes" id="UP000198504"/>
    </source>
</evidence>
<reference evidence="3" key="1">
    <citation type="submission" date="2016-10" db="EMBL/GenBank/DDBJ databases">
        <authorList>
            <person name="Varghese N."/>
            <person name="Submissions S."/>
        </authorList>
    </citation>
    <scope>NUCLEOTIDE SEQUENCE [LARGE SCALE GENOMIC DNA]</scope>
    <source>
        <strain evidence="3">CGMCC 4.6856</strain>
    </source>
</reference>
<evidence type="ECO:0000256" key="1">
    <source>
        <dbReference type="SAM" id="MobiDB-lite"/>
    </source>
</evidence>
<dbReference type="OrthoDB" id="4871889at2"/>
<feature type="compositionally biased region" description="Polar residues" evidence="1">
    <location>
        <begin position="238"/>
        <end position="247"/>
    </location>
</feature>
<evidence type="ECO:0000313" key="2">
    <source>
        <dbReference type="EMBL" id="SEQ63188.1"/>
    </source>
</evidence>
<accession>A0A1H9HLK6</accession>
<proteinExistence type="predicted"/>
<sequence>MSKTPDPIEVVRDKVVPAAEELVASVAERVSPLAKEAVDQLTPVVHAAAERASALAHVAADKVAPLTEQARDAVAPYAQQAVDAVSPYADKVGPAAQSAADRVGPLAQQAAVAVAPYAALVKEQGLKTGHDLADRLEPAYEAALGALSGAKDKVSDRLPDTSAVLPAVGAAATSVAATAAPLVSAASDRGKALVKGVRKEPVVVTPPKKRGRWLRTFAVVAAAAGATYVVVRKLTGDKGSQWQTARPSTPYVPPTASQDAPASAVPTVAEAGSDQQSSEAGTTFGSTQGGAAEPSTISYYGTGVAAEPDAQATGTDEDAAAVAANVTTTDEVADADEATPPVPTGPDADADADASSSSSGSSSSSSTDGSDGSGTTAGSEGSDSAYQSVEGGGADDEPTSPYAEGRIETELETVEERAYEEPEDAVLAEQDQAAGVGPDAHPERYLSIPGVYVGVEPPEGFHIKGNERSMKYHLPDSNSYGRTIAEVWFLDEEAAQKAGFSKAEH</sequence>
<name>A0A1H9HLK6_9ACTN</name>
<keyword evidence="3" id="KW-1185">Reference proteome</keyword>
<dbReference type="EMBL" id="FOFA01000004">
    <property type="protein sequence ID" value="SEQ63188.1"/>
    <property type="molecule type" value="Genomic_DNA"/>
</dbReference>
<feature type="compositionally biased region" description="Low complexity" evidence="1">
    <location>
        <begin position="353"/>
        <end position="385"/>
    </location>
</feature>
<feature type="compositionally biased region" description="Basic and acidic residues" evidence="1">
    <location>
        <begin position="405"/>
        <end position="420"/>
    </location>
</feature>
<dbReference type="AlphaFoldDB" id="A0A1H9HLK6"/>
<feature type="compositionally biased region" description="Polar residues" evidence="1">
    <location>
        <begin position="273"/>
        <end position="286"/>
    </location>
</feature>
<dbReference type="RefSeq" id="WP_091180506.1">
    <property type="nucleotide sequence ID" value="NZ_FOFA01000004.1"/>
</dbReference>
<dbReference type="STRING" id="1036181.SAMN05421756_104307"/>
<dbReference type="SUPFAM" id="SSF58113">
    <property type="entry name" value="Apolipoprotein A-I"/>
    <property type="match status" value="1"/>
</dbReference>
<dbReference type="Gene3D" id="1.20.120.20">
    <property type="entry name" value="Apolipoprotein"/>
    <property type="match status" value="1"/>
</dbReference>